<evidence type="ECO:0000256" key="1">
    <source>
        <dbReference type="SAM" id="MobiDB-lite"/>
    </source>
</evidence>
<proteinExistence type="predicted"/>
<accession>A0AAV7KFD2</accession>
<feature type="region of interest" description="Disordered" evidence="1">
    <location>
        <begin position="1"/>
        <end position="25"/>
    </location>
</feature>
<dbReference type="AlphaFoldDB" id="A0AAV7KFD2"/>
<feature type="compositionally biased region" description="Polar residues" evidence="1">
    <location>
        <begin position="102"/>
        <end position="114"/>
    </location>
</feature>
<feature type="region of interest" description="Disordered" evidence="1">
    <location>
        <begin position="50"/>
        <end position="137"/>
    </location>
</feature>
<feature type="compositionally biased region" description="Polar residues" evidence="1">
    <location>
        <begin position="1"/>
        <end position="22"/>
    </location>
</feature>
<comment type="caution">
    <text evidence="2">The sequence shown here is derived from an EMBL/GenBank/DDBJ whole genome shotgun (WGS) entry which is preliminary data.</text>
</comment>
<feature type="compositionally biased region" description="Basic and acidic residues" evidence="1">
    <location>
        <begin position="76"/>
        <end position="95"/>
    </location>
</feature>
<keyword evidence="3" id="KW-1185">Reference proteome</keyword>
<gene>
    <name evidence="2" type="ORF">LOD99_14533</name>
</gene>
<organism evidence="2 3">
    <name type="scientific">Oopsacas minuta</name>
    <dbReference type="NCBI Taxonomy" id="111878"/>
    <lineage>
        <taxon>Eukaryota</taxon>
        <taxon>Metazoa</taxon>
        <taxon>Porifera</taxon>
        <taxon>Hexactinellida</taxon>
        <taxon>Hexasterophora</taxon>
        <taxon>Lyssacinosida</taxon>
        <taxon>Leucopsacidae</taxon>
        <taxon>Oopsacas</taxon>
    </lineage>
</organism>
<protein>
    <submittedName>
        <fullName evidence="2">Uncharacterized protein</fullName>
    </submittedName>
</protein>
<dbReference type="Proteomes" id="UP001165289">
    <property type="component" value="Unassembled WGS sequence"/>
</dbReference>
<sequence>MVEQAYNPQNDRVLSSSLSSIPQEDRCVQRIANHNERTIKQQIREKLERIKRQKATGQDIYDFSGSDEESSQPAKWQRDQSHHASDGNDTMKENSKPLFKSKYTSSEATDQSNEIDGGTLTRIDANNAPLPSLTVPR</sequence>
<evidence type="ECO:0000313" key="2">
    <source>
        <dbReference type="EMBL" id="KAI6659610.1"/>
    </source>
</evidence>
<dbReference type="EMBL" id="JAKMXF010000055">
    <property type="protein sequence ID" value="KAI6659610.1"/>
    <property type="molecule type" value="Genomic_DNA"/>
</dbReference>
<reference evidence="2 3" key="1">
    <citation type="journal article" date="2023" name="BMC Biol.">
        <title>The compact genome of the sponge Oopsacas minuta (Hexactinellida) is lacking key metazoan core genes.</title>
        <authorList>
            <person name="Santini S."/>
            <person name="Schenkelaars Q."/>
            <person name="Jourda C."/>
            <person name="Duchesne M."/>
            <person name="Belahbib H."/>
            <person name="Rocher C."/>
            <person name="Selva M."/>
            <person name="Riesgo A."/>
            <person name="Vervoort M."/>
            <person name="Leys S.P."/>
            <person name="Kodjabachian L."/>
            <person name="Le Bivic A."/>
            <person name="Borchiellini C."/>
            <person name="Claverie J.M."/>
            <person name="Renard E."/>
        </authorList>
    </citation>
    <scope>NUCLEOTIDE SEQUENCE [LARGE SCALE GENOMIC DNA]</scope>
    <source>
        <strain evidence="2">SPO-2</strain>
    </source>
</reference>
<evidence type="ECO:0000313" key="3">
    <source>
        <dbReference type="Proteomes" id="UP001165289"/>
    </source>
</evidence>
<name>A0AAV7KFD2_9METZ</name>